<organism evidence="2 3">
    <name type="scientific">Actinomycetospora chibensis</name>
    <dbReference type="NCBI Taxonomy" id="663606"/>
    <lineage>
        <taxon>Bacteria</taxon>
        <taxon>Bacillati</taxon>
        <taxon>Actinomycetota</taxon>
        <taxon>Actinomycetes</taxon>
        <taxon>Pseudonocardiales</taxon>
        <taxon>Pseudonocardiaceae</taxon>
        <taxon>Actinomycetospora</taxon>
    </lineage>
</organism>
<accession>A0ABV9RKM6</accession>
<gene>
    <name evidence="2" type="ORF">ACFPEL_18120</name>
</gene>
<sequence>MTVENTGVALARQATEALRHLDDHGRTLRPDGTDHFTWSADVLDELARLAEVLGRAVERVSGEDAPDAESHAQALATAIVAHRNSLLRHGRSDRPFLPGDDHTPPPDIALGHRGDRRLDLVG</sequence>
<proteinExistence type="predicted"/>
<reference evidence="3" key="1">
    <citation type="journal article" date="2019" name="Int. J. Syst. Evol. Microbiol.">
        <title>The Global Catalogue of Microorganisms (GCM) 10K type strain sequencing project: providing services to taxonomists for standard genome sequencing and annotation.</title>
        <authorList>
            <consortium name="The Broad Institute Genomics Platform"/>
            <consortium name="The Broad Institute Genome Sequencing Center for Infectious Disease"/>
            <person name="Wu L."/>
            <person name="Ma J."/>
        </authorList>
    </citation>
    <scope>NUCLEOTIDE SEQUENCE [LARGE SCALE GENOMIC DNA]</scope>
    <source>
        <strain evidence="3">CCUG 50347</strain>
    </source>
</reference>
<keyword evidence="3" id="KW-1185">Reference proteome</keyword>
<dbReference type="RefSeq" id="WP_274190812.1">
    <property type="nucleotide sequence ID" value="NZ_BAABHN010000039.1"/>
</dbReference>
<name>A0ABV9RKM6_9PSEU</name>
<comment type="caution">
    <text evidence="2">The sequence shown here is derived from an EMBL/GenBank/DDBJ whole genome shotgun (WGS) entry which is preliminary data.</text>
</comment>
<protein>
    <submittedName>
        <fullName evidence="2">Uncharacterized protein</fullName>
    </submittedName>
</protein>
<evidence type="ECO:0000313" key="3">
    <source>
        <dbReference type="Proteomes" id="UP001595909"/>
    </source>
</evidence>
<dbReference type="EMBL" id="JBHSIM010000039">
    <property type="protein sequence ID" value="MFC4834338.1"/>
    <property type="molecule type" value="Genomic_DNA"/>
</dbReference>
<feature type="region of interest" description="Disordered" evidence="1">
    <location>
        <begin position="90"/>
        <end position="115"/>
    </location>
</feature>
<evidence type="ECO:0000256" key="1">
    <source>
        <dbReference type="SAM" id="MobiDB-lite"/>
    </source>
</evidence>
<evidence type="ECO:0000313" key="2">
    <source>
        <dbReference type="EMBL" id="MFC4834338.1"/>
    </source>
</evidence>
<dbReference type="Proteomes" id="UP001595909">
    <property type="component" value="Unassembled WGS sequence"/>
</dbReference>